<dbReference type="GO" id="GO:0043023">
    <property type="term" value="F:ribosomal large subunit binding"/>
    <property type="evidence" value="ECO:0007669"/>
    <property type="project" value="TreeGrafter"/>
</dbReference>
<dbReference type="NCBIfam" id="TIGR00496">
    <property type="entry name" value="frr"/>
    <property type="match status" value="1"/>
</dbReference>
<dbReference type="PATRIC" id="fig|1379.3.peg.1134"/>
<accession>A0A133ZV69</accession>
<dbReference type="Pfam" id="PF01765">
    <property type="entry name" value="RRF"/>
    <property type="match status" value="1"/>
</dbReference>
<evidence type="ECO:0000256" key="5">
    <source>
        <dbReference type="HAMAP-Rule" id="MF_00040"/>
    </source>
</evidence>
<proteinExistence type="inferred from homology"/>
<evidence type="ECO:0000313" key="9">
    <source>
        <dbReference type="Proteomes" id="UP000070355"/>
    </source>
</evidence>
<feature type="domain" description="Ribosome recycling factor" evidence="7">
    <location>
        <begin position="20"/>
        <end position="183"/>
    </location>
</feature>
<evidence type="ECO:0000256" key="1">
    <source>
        <dbReference type="ARBA" id="ARBA00004496"/>
    </source>
</evidence>
<dbReference type="Gene3D" id="3.30.1360.40">
    <property type="match status" value="1"/>
</dbReference>
<evidence type="ECO:0000256" key="6">
    <source>
        <dbReference type="SAM" id="Coils"/>
    </source>
</evidence>
<dbReference type="PANTHER" id="PTHR20982">
    <property type="entry name" value="RIBOSOME RECYCLING FACTOR"/>
    <property type="match status" value="1"/>
</dbReference>
<feature type="coiled-coil region" evidence="6">
    <location>
        <begin position="3"/>
        <end position="30"/>
    </location>
</feature>
<keyword evidence="4 5" id="KW-0648">Protein biosynthesis</keyword>
<evidence type="ECO:0000256" key="3">
    <source>
        <dbReference type="ARBA" id="ARBA00022490"/>
    </source>
</evidence>
<comment type="similarity">
    <text evidence="2 5">Belongs to the RRF family.</text>
</comment>
<evidence type="ECO:0000256" key="2">
    <source>
        <dbReference type="ARBA" id="ARBA00005912"/>
    </source>
</evidence>
<comment type="subcellular location">
    <subcellularLocation>
        <location evidence="1 5">Cytoplasm</location>
    </subcellularLocation>
</comment>
<dbReference type="SUPFAM" id="SSF55194">
    <property type="entry name" value="Ribosome recycling factor, RRF"/>
    <property type="match status" value="1"/>
</dbReference>
<dbReference type="STRING" id="1379.HMPREF3186_01155"/>
<evidence type="ECO:0000256" key="4">
    <source>
        <dbReference type="ARBA" id="ARBA00022917"/>
    </source>
</evidence>
<organism evidence="8 9">
    <name type="scientific">Gemella haemolysans</name>
    <dbReference type="NCBI Taxonomy" id="1379"/>
    <lineage>
        <taxon>Bacteria</taxon>
        <taxon>Bacillati</taxon>
        <taxon>Bacillota</taxon>
        <taxon>Bacilli</taxon>
        <taxon>Bacillales</taxon>
        <taxon>Gemellaceae</taxon>
        <taxon>Gemella</taxon>
    </lineage>
</organism>
<dbReference type="InterPro" id="IPR002661">
    <property type="entry name" value="Ribosome_recyc_fac"/>
</dbReference>
<dbReference type="GO" id="GO:0006415">
    <property type="term" value="P:translational termination"/>
    <property type="evidence" value="ECO:0007669"/>
    <property type="project" value="UniProtKB-UniRule"/>
</dbReference>
<evidence type="ECO:0000259" key="7">
    <source>
        <dbReference type="Pfam" id="PF01765"/>
    </source>
</evidence>
<dbReference type="HAMAP" id="MF_00040">
    <property type="entry name" value="RRF"/>
    <property type="match status" value="1"/>
</dbReference>
<protein>
    <recommendedName>
        <fullName evidence="5">Ribosome-recycling factor</fullName>
        <shortName evidence="5">RRF</shortName>
    </recommendedName>
    <alternativeName>
        <fullName evidence="5">Ribosome-releasing factor</fullName>
    </alternativeName>
</protein>
<dbReference type="FunFam" id="1.10.132.20:FF:000001">
    <property type="entry name" value="Ribosome-recycling factor"/>
    <property type="match status" value="1"/>
</dbReference>
<comment type="function">
    <text evidence="5">Responsible for the release of ribosomes from messenger RNA at the termination of protein biosynthesis. May increase the efficiency of translation by recycling ribosomes from one round of translation to another.</text>
</comment>
<dbReference type="InterPro" id="IPR023584">
    <property type="entry name" value="Ribosome_recyc_fac_dom"/>
</dbReference>
<dbReference type="OrthoDB" id="9804006at2"/>
<sequence length="185" mass="20487">MPEQIMNNLNERMEKAIASLRRELASIRAGKASAAVLDRLTVDYYGVPTPINQVAGVSVPEPKMLVISPYEKTLLGDIEKAIQASDLGLNPANDGTVIRIVFPALTEERRKELAKLVGKESEGAKVAVRNVRRDAMDAMKKLEKSSQITEDDLKGYSDDIQKVTDKFVAEIDKVTKEKQEELMSV</sequence>
<keyword evidence="6" id="KW-0175">Coiled coil</keyword>
<dbReference type="PANTHER" id="PTHR20982:SF3">
    <property type="entry name" value="MITOCHONDRIAL RIBOSOME RECYCLING FACTOR PSEUDO 1"/>
    <property type="match status" value="1"/>
</dbReference>
<evidence type="ECO:0000313" key="8">
    <source>
        <dbReference type="EMBL" id="KXB59337.1"/>
    </source>
</evidence>
<name>A0A133ZV69_9BACL</name>
<dbReference type="EMBL" id="LSDC01000076">
    <property type="protein sequence ID" value="KXB59337.1"/>
    <property type="molecule type" value="Genomic_DNA"/>
</dbReference>
<dbReference type="Gene3D" id="1.10.132.20">
    <property type="entry name" value="Ribosome-recycling factor"/>
    <property type="match status" value="1"/>
</dbReference>
<dbReference type="Proteomes" id="UP000070355">
    <property type="component" value="Unassembled WGS sequence"/>
</dbReference>
<dbReference type="FunFam" id="3.30.1360.40:FF:000001">
    <property type="entry name" value="Ribosome-recycling factor"/>
    <property type="match status" value="1"/>
</dbReference>
<dbReference type="RefSeq" id="WP_003145637.1">
    <property type="nucleotide sequence ID" value="NZ_CAUQIG010000005.1"/>
</dbReference>
<dbReference type="GO" id="GO:0005737">
    <property type="term" value="C:cytoplasm"/>
    <property type="evidence" value="ECO:0007669"/>
    <property type="project" value="UniProtKB-SubCell"/>
</dbReference>
<dbReference type="AlphaFoldDB" id="A0A133ZV69"/>
<keyword evidence="3 5" id="KW-0963">Cytoplasm</keyword>
<comment type="caution">
    <text evidence="8">The sequence shown here is derived from an EMBL/GenBank/DDBJ whole genome shotgun (WGS) entry which is preliminary data.</text>
</comment>
<reference evidence="9" key="1">
    <citation type="submission" date="2016-01" db="EMBL/GenBank/DDBJ databases">
        <authorList>
            <person name="Mitreva M."/>
            <person name="Pepin K.H."/>
            <person name="Mihindukulasuriya K.A."/>
            <person name="Fulton R."/>
            <person name="Fronick C."/>
            <person name="O'Laughlin M."/>
            <person name="Miner T."/>
            <person name="Herter B."/>
            <person name="Rosa B.A."/>
            <person name="Cordes M."/>
            <person name="Tomlinson C."/>
            <person name="Wollam A."/>
            <person name="Palsikar V.B."/>
            <person name="Mardis E.R."/>
            <person name="Wilson R.K."/>
        </authorList>
    </citation>
    <scope>NUCLEOTIDE SEQUENCE [LARGE SCALE GENOMIC DNA]</scope>
    <source>
        <strain evidence="9">DNF01167</strain>
    </source>
</reference>
<dbReference type="CDD" id="cd00520">
    <property type="entry name" value="RRF"/>
    <property type="match status" value="1"/>
</dbReference>
<dbReference type="GeneID" id="93287563"/>
<gene>
    <name evidence="5" type="primary">frr</name>
    <name evidence="8" type="ORF">HMPREF3186_01155</name>
</gene>
<dbReference type="InterPro" id="IPR036191">
    <property type="entry name" value="RRF_sf"/>
</dbReference>